<evidence type="ECO:0000313" key="2">
    <source>
        <dbReference type="Proteomes" id="UP000014500"/>
    </source>
</evidence>
<protein>
    <submittedName>
        <fullName evidence="1">Uncharacterized protein</fullName>
    </submittedName>
</protein>
<organism evidence="1 2">
    <name type="scientific">Strigamia maritima</name>
    <name type="common">European centipede</name>
    <name type="synonym">Geophilus maritimus</name>
    <dbReference type="NCBI Taxonomy" id="126957"/>
    <lineage>
        <taxon>Eukaryota</taxon>
        <taxon>Metazoa</taxon>
        <taxon>Ecdysozoa</taxon>
        <taxon>Arthropoda</taxon>
        <taxon>Myriapoda</taxon>
        <taxon>Chilopoda</taxon>
        <taxon>Pleurostigmophora</taxon>
        <taxon>Geophilomorpha</taxon>
        <taxon>Linotaeniidae</taxon>
        <taxon>Strigamia</taxon>
    </lineage>
</organism>
<evidence type="ECO:0000313" key="1">
    <source>
        <dbReference type="EnsemblMetazoa" id="SMAR002224-PA"/>
    </source>
</evidence>
<dbReference type="HOGENOM" id="CLU_2576888_0_0_1"/>
<sequence>MPLTATWLDLVTSQLSQITTRAGGFFWEQMFDFSDHLLHKEDRRRLVAAWDSVEVVDTSRRQIVKVRDENEIKARSNRECV</sequence>
<dbReference type="EMBL" id="JH431071">
    <property type="status" value="NOT_ANNOTATED_CDS"/>
    <property type="molecule type" value="Genomic_DNA"/>
</dbReference>
<reference evidence="1" key="2">
    <citation type="submission" date="2015-02" db="UniProtKB">
        <authorList>
            <consortium name="EnsemblMetazoa"/>
        </authorList>
    </citation>
    <scope>IDENTIFICATION</scope>
</reference>
<reference evidence="2" key="1">
    <citation type="submission" date="2011-05" db="EMBL/GenBank/DDBJ databases">
        <authorList>
            <person name="Richards S.R."/>
            <person name="Qu J."/>
            <person name="Jiang H."/>
            <person name="Jhangiani S.N."/>
            <person name="Agravi P."/>
            <person name="Goodspeed R."/>
            <person name="Gross S."/>
            <person name="Mandapat C."/>
            <person name="Jackson L."/>
            <person name="Mathew T."/>
            <person name="Pu L."/>
            <person name="Thornton R."/>
            <person name="Saada N."/>
            <person name="Wilczek-Boney K.B."/>
            <person name="Lee S."/>
            <person name="Kovar C."/>
            <person name="Wu Y."/>
            <person name="Scherer S.E."/>
            <person name="Worley K.C."/>
            <person name="Muzny D.M."/>
            <person name="Gibbs R."/>
        </authorList>
    </citation>
    <scope>NUCLEOTIDE SEQUENCE</scope>
    <source>
        <strain evidence="2">Brora</strain>
    </source>
</reference>
<proteinExistence type="predicted"/>
<keyword evidence="2" id="KW-1185">Reference proteome</keyword>
<name>T1IML5_STRMM</name>
<dbReference type="Proteomes" id="UP000014500">
    <property type="component" value="Unassembled WGS sequence"/>
</dbReference>
<dbReference type="EnsemblMetazoa" id="SMAR002224-RA">
    <property type="protein sequence ID" value="SMAR002224-PA"/>
    <property type="gene ID" value="SMAR002224"/>
</dbReference>
<dbReference type="AlphaFoldDB" id="T1IML5"/>
<accession>T1IML5</accession>